<sequence length="90" mass="10206">MYLKCPQSRQGKFLEVNSYKFSNMNKVTVKHPKFGLKHSIEPTFYTGSRYVSYGTEIAITTYVLTLIFGLDFGSLGHLLSIVEALLFTMS</sequence>
<dbReference type="HOGENOM" id="CLU_2435862_0_0_10"/>
<dbReference type="EMBL" id="CP002046">
    <property type="protein sequence ID" value="EAP86726.1"/>
    <property type="molecule type" value="Genomic_DNA"/>
</dbReference>
<keyword evidence="1" id="KW-1133">Transmembrane helix</keyword>
<dbReference type="KEGG" id="cat:CA2559_11838"/>
<keyword evidence="3" id="KW-1185">Reference proteome</keyword>
<dbReference type="AlphaFoldDB" id="A3UA90"/>
<evidence type="ECO:0000313" key="2">
    <source>
        <dbReference type="EMBL" id="EAP86726.1"/>
    </source>
</evidence>
<keyword evidence="1" id="KW-0812">Transmembrane</keyword>
<evidence type="ECO:0000256" key="1">
    <source>
        <dbReference type="SAM" id="Phobius"/>
    </source>
</evidence>
<gene>
    <name evidence="2" type="ordered locus">CA2559_11838</name>
</gene>
<dbReference type="Proteomes" id="UP000002297">
    <property type="component" value="Chromosome"/>
</dbReference>
<keyword evidence="1" id="KW-0472">Membrane</keyword>
<organism evidence="2 3">
    <name type="scientific">Croceibacter atlanticus (strain ATCC BAA-628 / JCM 21780 / CIP 108009 / IAM 15332 / KCTC 12090 / HTCC2559)</name>
    <dbReference type="NCBI Taxonomy" id="216432"/>
    <lineage>
        <taxon>Bacteria</taxon>
        <taxon>Pseudomonadati</taxon>
        <taxon>Bacteroidota</taxon>
        <taxon>Flavobacteriia</taxon>
        <taxon>Flavobacteriales</taxon>
        <taxon>Flavobacteriaceae</taxon>
        <taxon>Croceibacter</taxon>
    </lineage>
</organism>
<dbReference type="STRING" id="216432.CA2559_11838"/>
<proteinExistence type="predicted"/>
<protein>
    <submittedName>
        <fullName evidence="2">Uncharacterized protein</fullName>
    </submittedName>
</protein>
<accession>A3UA90</accession>
<name>A3UA90_CROAH</name>
<feature type="transmembrane region" description="Helical" evidence="1">
    <location>
        <begin position="62"/>
        <end position="87"/>
    </location>
</feature>
<evidence type="ECO:0000313" key="3">
    <source>
        <dbReference type="Proteomes" id="UP000002297"/>
    </source>
</evidence>
<reference evidence="2 3" key="1">
    <citation type="journal article" date="2010" name="J. Bacteriol.">
        <title>The complete genome sequence of Croceibacter atlanticus HTCC2559T.</title>
        <authorList>
            <person name="Oh H.M."/>
            <person name="Kang I."/>
            <person name="Ferriera S."/>
            <person name="Giovannoni S.J."/>
            <person name="Cho J.C."/>
        </authorList>
    </citation>
    <scope>NUCLEOTIDE SEQUENCE [LARGE SCALE GENOMIC DNA]</scope>
    <source>
        <strain evidence="3">ATCC BAA-628 / HTCC2559 / KCTC 12090</strain>
    </source>
</reference>